<evidence type="ECO:0000256" key="1">
    <source>
        <dbReference type="SAM" id="Phobius"/>
    </source>
</evidence>
<feature type="transmembrane region" description="Helical" evidence="1">
    <location>
        <begin position="75"/>
        <end position="93"/>
    </location>
</feature>
<dbReference type="AlphaFoldDB" id="A0A1I0JL35"/>
<dbReference type="RefSeq" id="WP_090738308.1">
    <property type="nucleotide sequence ID" value="NZ_FOHO01000032.1"/>
</dbReference>
<keyword evidence="1" id="KW-0472">Membrane</keyword>
<gene>
    <name evidence="2" type="ORF">SAMN04489858_1323</name>
</gene>
<dbReference type="Proteomes" id="UP000199180">
    <property type="component" value="Unassembled WGS sequence"/>
</dbReference>
<protein>
    <submittedName>
        <fullName evidence="2">Uncharacterized protein</fullName>
    </submittedName>
</protein>
<organism evidence="2 3">
    <name type="scientific">Paracoccus homiensis</name>
    <dbReference type="NCBI Taxonomy" id="364199"/>
    <lineage>
        <taxon>Bacteria</taxon>
        <taxon>Pseudomonadati</taxon>
        <taxon>Pseudomonadota</taxon>
        <taxon>Alphaproteobacteria</taxon>
        <taxon>Rhodobacterales</taxon>
        <taxon>Paracoccaceae</taxon>
        <taxon>Paracoccus</taxon>
    </lineage>
</organism>
<accession>A0A1I0JL35</accession>
<evidence type="ECO:0000313" key="3">
    <source>
        <dbReference type="Proteomes" id="UP000199180"/>
    </source>
</evidence>
<keyword evidence="1" id="KW-1133">Transmembrane helix</keyword>
<reference evidence="2 3" key="1">
    <citation type="submission" date="2016-10" db="EMBL/GenBank/DDBJ databases">
        <authorList>
            <person name="de Groot N.N."/>
        </authorList>
    </citation>
    <scope>NUCLEOTIDE SEQUENCE [LARGE SCALE GENOMIC DNA]</scope>
    <source>
        <strain evidence="2 3">DSM 17862</strain>
    </source>
</reference>
<dbReference type="STRING" id="364199.SAMN04489858_1323"/>
<keyword evidence="3" id="KW-1185">Reference proteome</keyword>
<evidence type="ECO:0000313" key="2">
    <source>
        <dbReference type="EMBL" id="SEU10946.1"/>
    </source>
</evidence>
<feature type="transmembrane region" description="Helical" evidence="1">
    <location>
        <begin position="37"/>
        <end position="55"/>
    </location>
</feature>
<feature type="transmembrane region" description="Helical" evidence="1">
    <location>
        <begin position="6"/>
        <end position="25"/>
    </location>
</feature>
<name>A0A1I0JL35_9RHOB</name>
<sequence>MNWAVFVIDAVFGAIPILAIAWVIRRLMRRKATDLKANVTSVLIAAVVGFVIRGFMEGEGGFGPRVENIASLSQLPAIAGGAVVALVLSVLWWKGKTSQGGEND</sequence>
<keyword evidence="1" id="KW-0812">Transmembrane</keyword>
<dbReference type="EMBL" id="FOHO01000032">
    <property type="protein sequence ID" value="SEU10946.1"/>
    <property type="molecule type" value="Genomic_DNA"/>
</dbReference>
<proteinExistence type="predicted"/>